<accession>A0ACB9ZVR7</accession>
<dbReference type="EMBL" id="CM044707">
    <property type="protein sequence ID" value="KAI5652723.1"/>
    <property type="molecule type" value="Genomic_DNA"/>
</dbReference>
<name>A0ACB9ZVR7_CATRO</name>
<reference evidence="2" key="1">
    <citation type="journal article" date="2023" name="Nat. Plants">
        <title>Single-cell RNA sequencing provides a high-resolution roadmap for understanding the multicellular compartmentation of specialized metabolism.</title>
        <authorList>
            <person name="Sun S."/>
            <person name="Shen X."/>
            <person name="Li Y."/>
            <person name="Li Y."/>
            <person name="Wang S."/>
            <person name="Li R."/>
            <person name="Zhang H."/>
            <person name="Shen G."/>
            <person name="Guo B."/>
            <person name="Wei J."/>
            <person name="Xu J."/>
            <person name="St-Pierre B."/>
            <person name="Chen S."/>
            <person name="Sun C."/>
        </authorList>
    </citation>
    <scope>NUCLEOTIDE SEQUENCE [LARGE SCALE GENOMIC DNA]</scope>
</reference>
<gene>
    <name evidence="1" type="ORF">M9H77_29910</name>
</gene>
<protein>
    <submittedName>
        <fullName evidence="1">Uncharacterized protein</fullName>
    </submittedName>
</protein>
<proteinExistence type="predicted"/>
<keyword evidence="2" id="KW-1185">Reference proteome</keyword>
<sequence length="261" mass="29184">MVAPLAEATGGVWNRKFFTDLFARSSASVKFQSKVKSLSQFKGELTVFFYTDGIDSLAAPFNLCLTGKFSYGLPSVDNLHREFQTAGFKGSFTIGWLDSRHVLICFNLEEDCMHLWLKGSWSIARICVEMDLLKGIATIIWISTRDGKGFWQTILYEDLPLYYSHCKRIGHDSSKCKKLLLVKFLGKDGVDHIAVGKEHKKLDDPTSTGRNKRVTWAPIDKDISTAATVLHNMVDTVSNSAINQTMLDYNSAVVSLIVDPC</sequence>
<evidence type="ECO:0000313" key="1">
    <source>
        <dbReference type="EMBL" id="KAI5652723.1"/>
    </source>
</evidence>
<evidence type="ECO:0000313" key="2">
    <source>
        <dbReference type="Proteomes" id="UP001060085"/>
    </source>
</evidence>
<dbReference type="Proteomes" id="UP001060085">
    <property type="component" value="Linkage Group LG07"/>
</dbReference>
<comment type="caution">
    <text evidence="1">The sequence shown here is derived from an EMBL/GenBank/DDBJ whole genome shotgun (WGS) entry which is preliminary data.</text>
</comment>
<organism evidence="1 2">
    <name type="scientific">Catharanthus roseus</name>
    <name type="common">Madagascar periwinkle</name>
    <name type="synonym">Vinca rosea</name>
    <dbReference type="NCBI Taxonomy" id="4058"/>
    <lineage>
        <taxon>Eukaryota</taxon>
        <taxon>Viridiplantae</taxon>
        <taxon>Streptophyta</taxon>
        <taxon>Embryophyta</taxon>
        <taxon>Tracheophyta</taxon>
        <taxon>Spermatophyta</taxon>
        <taxon>Magnoliopsida</taxon>
        <taxon>eudicotyledons</taxon>
        <taxon>Gunneridae</taxon>
        <taxon>Pentapetalae</taxon>
        <taxon>asterids</taxon>
        <taxon>lamiids</taxon>
        <taxon>Gentianales</taxon>
        <taxon>Apocynaceae</taxon>
        <taxon>Rauvolfioideae</taxon>
        <taxon>Vinceae</taxon>
        <taxon>Catharanthinae</taxon>
        <taxon>Catharanthus</taxon>
    </lineage>
</organism>